<gene>
    <name evidence="2" type="ORF">RKE40_02545</name>
</gene>
<reference evidence="2 3" key="1">
    <citation type="submission" date="2023-09" db="EMBL/GenBank/DDBJ databases">
        <title>Whole genome shotgun sequencing (WGS) of Bosea sp. ZW T0_25, isolated from stored onions (Allium cepa).</title>
        <authorList>
            <person name="Stoll D.A."/>
            <person name="Huch M."/>
        </authorList>
    </citation>
    <scope>NUCLEOTIDE SEQUENCE [LARGE SCALE GENOMIC DNA]</scope>
    <source>
        <strain evidence="2 3">ZW T0_25</strain>
    </source>
</reference>
<evidence type="ECO:0008006" key="4">
    <source>
        <dbReference type="Google" id="ProtNLM"/>
    </source>
</evidence>
<accession>A0ABU3S1S3</accession>
<organism evidence="2 3">
    <name type="scientific">Bosea rubneri</name>
    <dbReference type="NCBI Taxonomy" id="3075434"/>
    <lineage>
        <taxon>Bacteria</taxon>
        <taxon>Pseudomonadati</taxon>
        <taxon>Pseudomonadota</taxon>
        <taxon>Alphaproteobacteria</taxon>
        <taxon>Hyphomicrobiales</taxon>
        <taxon>Boseaceae</taxon>
        <taxon>Bosea</taxon>
    </lineage>
</organism>
<comment type="caution">
    <text evidence="2">The sequence shown here is derived from an EMBL/GenBank/DDBJ whole genome shotgun (WGS) entry which is preliminary data.</text>
</comment>
<feature type="signal peptide" evidence="1">
    <location>
        <begin position="1"/>
        <end position="33"/>
    </location>
</feature>
<proteinExistence type="predicted"/>
<evidence type="ECO:0000313" key="3">
    <source>
        <dbReference type="Proteomes" id="UP001254257"/>
    </source>
</evidence>
<dbReference type="RefSeq" id="WP_316016674.1">
    <property type="nucleotide sequence ID" value="NZ_JAWDID010000002.1"/>
</dbReference>
<dbReference type="EMBL" id="JAWDID010000002">
    <property type="protein sequence ID" value="MDU0338738.1"/>
    <property type="molecule type" value="Genomic_DNA"/>
</dbReference>
<dbReference type="Proteomes" id="UP001254257">
    <property type="component" value="Unassembled WGS sequence"/>
</dbReference>
<dbReference type="PROSITE" id="PS51257">
    <property type="entry name" value="PROKAR_LIPOPROTEIN"/>
    <property type="match status" value="1"/>
</dbReference>
<evidence type="ECO:0000313" key="2">
    <source>
        <dbReference type="EMBL" id="MDU0338738.1"/>
    </source>
</evidence>
<protein>
    <recommendedName>
        <fullName evidence="4">Outer membrane protein beta-barrel domain-containing protein</fullName>
    </recommendedName>
</protein>
<keyword evidence="1" id="KW-0732">Signal</keyword>
<name>A0ABU3S1S3_9HYPH</name>
<keyword evidence="3" id="KW-1185">Reference proteome</keyword>
<evidence type="ECO:0000256" key="1">
    <source>
        <dbReference type="SAM" id="SignalP"/>
    </source>
</evidence>
<sequence>MKSISSRARFGRRIGAAAIGLAACLPFTTPADAADAAAPKAEAPLRAAPDWTVTVSPYLWGASLSGDAAVFHHKRAVDVPFRDTVKDLKFGFMGAIEIQRGKLGFFANGQYTDVESNERLRWLDIGVGTRSTMLAAGASYRLFEAALGGDTVHGAPRIFALDPLAGVRWTRMTGSISVAGAGLSKTEAWFDPLIGARMTLDIDERWNLFAEADVGGFGVGSRITYNAQAYLGYRTTLLGRPTMLRAGYRALYQDYRDGGFLWKVTQHGPVLGASMQF</sequence>
<feature type="chain" id="PRO_5045764361" description="Outer membrane protein beta-barrel domain-containing protein" evidence="1">
    <location>
        <begin position="34"/>
        <end position="277"/>
    </location>
</feature>